<proteinExistence type="predicted"/>
<dbReference type="AlphaFoldDB" id="A0A0L8HFY3"/>
<gene>
    <name evidence="1" type="ORF">OCBIM_22015349mg</name>
</gene>
<evidence type="ECO:0000313" key="1">
    <source>
        <dbReference type="EMBL" id="KOF88158.1"/>
    </source>
</evidence>
<accession>A0A0L8HFY3</accession>
<dbReference type="EMBL" id="KQ418225">
    <property type="protein sequence ID" value="KOF88158.1"/>
    <property type="molecule type" value="Genomic_DNA"/>
</dbReference>
<sequence length="123" mass="14603">MLDCYNAHFGIVVKWYGVREGNTSVTEEEEKKSRRWKNNWNFVTYSKNKETEKKILKFKHIIRIKLPTDVYSENVKAIVVDRVTYEKLKDMCGNKIDPPGVAVMFDELPPVIELRDLEPFMRY</sequence>
<protein>
    <submittedName>
        <fullName evidence="1">Uncharacterized protein</fullName>
    </submittedName>
</protein>
<name>A0A0L8HFY3_OCTBM</name>
<organism evidence="1">
    <name type="scientific">Octopus bimaculoides</name>
    <name type="common">California two-spotted octopus</name>
    <dbReference type="NCBI Taxonomy" id="37653"/>
    <lineage>
        <taxon>Eukaryota</taxon>
        <taxon>Metazoa</taxon>
        <taxon>Spiralia</taxon>
        <taxon>Lophotrochozoa</taxon>
        <taxon>Mollusca</taxon>
        <taxon>Cephalopoda</taxon>
        <taxon>Coleoidea</taxon>
        <taxon>Octopodiformes</taxon>
        <taxon>Octopoda</taxon>
        <taxon>Incirrata</taxon>
        <taxon>Octopodidae</taxon>
        <taxon>Octopus</taxon>
    </lineage>
</organism>
<reference evidence="1" key="1">
    <citation type="submission" date="2015-07" db="EMBL/GenBank/DDBJ databases">
        <title>MeaNS - Measles Nucleotide Surveillance Program.</title>
        <authorList>
            <person name="Tran T."/>
            <person name="Druce J."/>
        </authorList>
    </citation>
    <scope>NUCLEOTIDE SEQUENCE</scope>
    <source>
        <strain evidence="1">UCB-OBI-ISO-001</strain>
        <tissue evidence="1">Gonad</tissue>
    </source>
</reference>